<dbReference type="EMBL" id="JAIQCV010000004">
    <property type="protein sequence ID" value="KAH1106373.1"/>
    <property type="molecule type" value="Genomic_DNA"/>
</dbReference>
<gene>
    <name evidence="3" type="ORF">J1N35_010141</name>
</gene>
<proteinExistence type="predicted"/>
<dbReference type="InterPro" id="IPR046796">
    <property type="entry name" value="Transposase_32_dom"/>
</dbReference>
<evidence type="ECO:0000256" key="1">
    <source>
        <dbReference type="SAM" id="MobiDB-lite"/>
    </source>
</evidence>
<sequence>MPNSHSSTISMERMLLLYAILIEKSINIRKIILKEIYDYAKMTKGSAYFPALITSLCLRARVKTQANLRGQYVQWCITIHDLERLVGRVQELNQESEEEESEIELAGPNPAEGATNPEPKVEPEEEPVKPSVEPEFATPIPTHASTSKKSELSIMMDMCKFMHKQQQTYWKYAKIRDDSIRNTFKNIFNTFVPEFPNDIFETWTEESDDTSEDGA</sequence>
<feature type="region of interest" description="Disordered" evidence="1">
    <location>
        <begin position="93"/>
        <end position="149"/>
    </location>
</feature>
<dbReference type="Proteomes" id="UP000828251">
    <property type="component" value="Unassembled WGS sequence"/>
</dbReference>
<feature type="compositionally biased region" description="Acidic residues" evidence="1">
    <location>
        <begin position="94"/>
        <end position="103"/>
    </location>
</feature>
<dbReference type="Pfam" id="PF20167">
    <property type="entry name" value="Transposase_32"/>
    <property type="match status" value="1"/>
</dbReference>
<dbReference type="AlphaFoldDB" id="A0A9D3W1D9"/>
<evidence type="ECO:0000313" key="4">
    <source>
        <dbReference type="Proteomes" id="UP000828251"/>
    </source>
</evidence>
<evidence type="ECO:0000313" key="3">
    <source>
        <dbReference type="EMBL" id="KAH1106373.1"/>
    </source>
</evidence>
<accession>A0A9D3W1D9</accession>
<name>A0A9D3W1D9_9ROSI</name>
<protein>
    <recommendedName>
        <fullName evidence="2">Putative plant transposon protein domain-containing protein</fullName>
    </recommendedName>
</protein>
<feature type="domain" description="Putative plant transposon protein" evidence="2">
    <location>
        <begin position="1"/>
        <end position="62"/>
    </location>
</feature>
<evidence type="ECO:0000259" key="2">
    <source>
        <dbReference type="Pfam" id="PF20167"/>
    </source>
</evidence>
<keyword evidence="4" id="KW-1185">Reference proteome</keyword>
<feature type="compositionally biased region" description="Basic and acidic residues" evidence="1">
    <location>
        <begin position="119"/>
        <end position="128"/>
    </location>
</feature>
<organism evidence="3 4">
    <name type="scientific">Gossypium stocksii</name>
    <dbReference type="NCBI Taxonomy" id="47602"/>
    <lineage>
        <taxon>Eukaryota</taxon>
        <taxon>Viridiplantae</taxon>
        <taxon>Streptophyta</taxon>
        <taxon>Embryophyta</taxon>
        <taxon>Tracheophyta</taxon>
        <taxon>Spermatophyta</taxon>
        <taxon>Magnoliopsida</taxon>
        <taxon>eudicotyledons</taxon>
        <taxon>Gunneridae</taxon>
        <taxon>Pentapetalae</taxon>
        <taxon>rosids</taxon>
        <taxon>malvids</taxon>
        <taxon>Malvales</taxon>
        <taxon>Malvaceae</taxon>
        <taxon>Malvoideae</taxon>
        <taxon>Gossypium</taxon>
    </lineage>
</organism>
<reference evidence="3 4" key="1">
    <citation type="journal article" date="2021" name="Plant Biotechnol. J.">
        <title>Multi-omics assisted identification of the key and species-specific regulatory components of drought-tolerant mechanisms in Gossypium stocksii.</title>
        <authorList>
            <person name="Yu D."/>
            <person name="Ke L."/>
            <person name="Zhang D."/>
            <person name="Wu Y."/>
            <person name="Sun Y."/>
            <person name="Mei J."/>
            <person name="Sun J."/>
            <person name="Sun Y."/>
        </authorList>
    </citation>
    <scope>NUCLEOTIDE SEQUENCE [LARGE SCALE GENOMIC DNA]</scope>
    <source>
        <strain evidence="4">cv. E1</strain>
        <tissue evidence="3">Leaf</tissue>
    </source>
</reference>
<comment type="caution">
    <text evidence="3">The sequence shown here is derived from an EMBL/GenBank/DDBJ whole genome shotgun (WGS) entry which is preliminary data.</text>
</comment>